<protein>
    <submittedName>
        <fullName evidence="1">Uncharacterized protein</fullName>
    </submittedName>
</protein>
<reference evidence="1 2" key="1">
    <citation type="journal article" date="2021" name="Appl. Microbiol. Biotechnol.">
        <title>Biotechnological applications of marine bacteria in bioremediation of environments polluted with hydrocarbons and plastics.</title>
        <authorList>
            <person name="Muriel-Millan L.F."/>
            <person name="Millan-Lopez S."/>
            <person name="Pardo-Lopez L."/>
        </authorList>
    </citation>
    <scope>NUCLEOTIDE SEQUENCE [LARGE SCALE GENOMIC DNA]</scope>
    <source>
        <strain evidence="1 2">GOM4</strain>
    </source>
</reference>
<evidence type="ECO:0000313" key="1">
    <source>
        <dbReference type="EMBL" id="MBX7274338.1"/>
    </source>
</evidence>
<organism evidence="1 2">
    <name type="scientific">Stutzerimonas chloritidismutans</name>
    <name type="common">Pseudomonas chloritidismutans</name>
    <dbReference type="NCBI Taxonomy" id="203192"/>
    <lineage>
        <taxon>Bacteria</taxon>
        <taxon>Pseudomonadati</taxon>
        <taxon>Pseudomonadota</taxon>
        <taxon>Gammaproteobacteria</taxon>
        <taxon>Pseudomonadales</taxon>
        <taxon>Pseudomonadaceae</taxon>
        <taxon>Stutzerimonas</taxon>
    </lineage>
</organism>
<name>A0ACC5VPC0_STUCH</name>
<evidence type="ECO:0000313" key="2">
    <source>
        <dbReference type="Proteomes" id="UP000782475"/>
    </source>
</evidence>
<gene>
    <name evidence="1" type="ORF">KJJ99_21370</name>
</gene>
<keyword evidence="2" id="KW-1185">Reference proteome</keyword>
<comment type="caution">
    <text evidence="1">The sequence shown here is derived from an EMBL/GenBank/DDBJ whole genome shotgun (WGS) entry which is preliminary data.</text>
</comment>
<accession>A0ACC5VPC0</accession>
<sequence>MRRIFWFSPVPPSRTDIANYSNRLFKYLNDLVDLVVLCPDGTECDADAYGVKIRRISSVTSLELNGADVCIYNIGNNADFHSQIFEMLTLHPGVAILHDKCLLEFFLGYLGLNNGTAISALDLRVSMGQWYGGEGLRKAVDLLKGHESASAVAERFPLYEIIADRSLAVICHNDEIFDEIRNKYPFFPVKFLSLPYPSLGDLGCPSLQTGKVKFVAFGFMGGNRRLREFLAAWAESRWKHNFELDIAGVLESVDDLKRELATLGLAEQVRLHGFLSEEQLNALIRDSHLAINLRYPTMGEASGSQLRIWYNGKASIVTDVGWYSRLPDDAVIKISPDKEHESLLDLFELLANGKIDLVRMGCAGAEHLKAHCPRQYAIDLVDWLFQNKYKFINEWSRRRALARIAAVQGEVSDLDVIMPSSKIG</sequence>
<proteinExistence type="predicted"/>
<dbReference type="EMBL" id="JAHHFP010000026">
    <property type="protein sequence ID" value="MBX7274338.1"/>
    <property type="molecule type" value="Genomic_DNA"/>
</dbReference>
<dbReference type="Proteomes" id="UP000782475">
    <property type="component" value="Unassembled WGS sequence"/>
</dbReference>